<evidence type="ECO:0000313" key="2">
    <source>
        <dbReference type="EMBL" id="SVC08907.1"/>
    </source>
</evidence>
<feature type="non-terminal residue" evidence="2">
    <location>
        <position position="1"/>
    </location>
</feature>
<accession>A0A382JCA3</accession>
<name>A0A382JCA3_9ZZZZ</name>
<reference evidence="2" key="1">
    <citation type="submission" date="2018-05" db="EMBL/GenBank/DDBJ databases">
        <authorList>
            <person name="Lanie J.A."/>
            <person name="Ng W.-L."/>
            <person name="Kazmierczak K.M."/>
            <person name="Andrzejewski T.M."/>
            <person name="Davidsen T.M."/>
            <person name="Wayne K.J."/>
            <person name="Tettelin H."/>
            <person name="Glass J.I."/>
            <person name="Rusch D."/>
            <person name="Podicherti R."/>
            <person name="Tsui H.-C.T."/>
            <person name="Winkler M.E."/>
        </authorList>
    </citation>
    <scope>NUCLEOTIDE SEQUENCE</scope>
</reference>
<organism evidence="2">
    <name type="scientific">marine metagenome</name>
    <dbReference type="NCBI Taxonomy" id="408172"/>
    <lineage>
        <taxon>unclassified sequences</taxon>
        <taxon>metagenomes</taxon>
        <taxon>ecological metagenomes</taxon>
    </lineage>
</organism>
<gene>
    <name evidence="2" type="ORF">METZ01_LOCUS261761</name>
</gene>
<sequence>RTYSINFKINFGKMQEEKKRGRHSGRGSEGSMDMGY</sequence>
<proteinExistence type="predicted"/>
<feature type="region of interest" description="Disordered" evidence="1">
    <location>
        <begin position="14"/>
        <end position="36"/>
    </location>
</feature>
<dbReference type="AlphaFoldDB" id="A0A382JCA3"/>
<evidence type="ECO:0000256" key="1">
    <source>
        <dbReference type="SAM" id="MobiDB-lite"/>
    </source>
</evidence>
<dbReference type="EMBL" id="UINC01072920">
    <property type="protein sequence ID" value="SVC08907.1"/>
    <property type="molecule type" value="Genomic_DNA"/>
</dbReference>
<protein>
    <submittedName>
        <fullName evidence="2">Uncharacterized protein</fullName>
    </submittedName>
</protein>